<dbReference type="Pfam" id="PF00440">
    <property type="entry name" value="TetR_N"/>
    <property type="match status" value="1"/>
</dbReference>
<gene>
    <name evidence="5" type="ORF">ABU614_04860</name>
    <name evidence="4" type="ORF">V2J18_21030</name>
</gene>
<dbReference type="GO" id="GO:0003700">
    <property type="term" value="F:DNA-binding transcription factor activity"/>
    <property type="evidence" value="ECO:0007669"/>
    <property type="project" value="TreeGrafter"/>
</dbReference>
<dbReference type="EMBL" id="CP159925">
    <property type="protein sequence ID" value="XCO76122.1"/>
    <property type="molecule type" value="Genomic_DNA"/>
</dbReference>
<dbReference type="RefSeq" id="WP_064749631.1">
    <property type="nucleotide sequence ID" value="NZ_CP159925.1"/>
</dbReference>
<reference evidence="4 6" key="1">
    <citation type="submission" date="2024-02" db="EMBL/GenBank/DDBJ databases">
        <title>Lysobacter Genome Sequencing and Mining.</title>
        <authorList>
            <person name="Bierman J."/>
            <person name="Walker M.C."/>
        </authorList>
    </citation>
    <scope>NUCLEOTIDE SEQUENCE [LARGE SCALE GENOMIC DNA]</scope>
    <source>
        <strain evidence="4 6">PB6250</strain>
    </source>
</reference>
<dbReference type="InterPro" id="IPR050109">
    <property type="entry name" value="HTH-type_TetR-like_transc_reg"/>
</dbReference>
<dbReference type="Gene3D" id="1.10.357.10">
    <property type="entry name" value="Tetracycline Repressor, domain 2"/>
    <property type="match status" value="1"/>
</dbReference>
<accession>A0AAU8MY15</accession>
<feature type="domain" description="HTH tetR-type" evidence="3">
    <location>
        <begin position="14"/>
        <end position="74"/>
    </location>
</feature>
<organism evidence="5">
    <name type="scientific">Lysobacter firmicutimachus</name>
    <dbReference type="NCBI Taxonomy" id="1792846"/>
    <lineage>
        <taxon>Bacteria</taxon>
        <taxon>Pseudomonadati</taxon>
        <taxon>Pseudomonadota</taxon>
        <taxon>Gammaproteobacteria</taxon>
        <taxon>Lysobacterales</taxon>
        <taxon>Lysobacteraceae</taxon>
        <taxon>Lysobacter</taxon>
    </lineage>
</organism>
<evidence type="ECO:0000313" key="6">
    <source>
        <dbReference type="Proteomes" id="UP001387215"/>
    </source>
</evidence>
<sequence length="196" mass="21658">MSDTPAPARRLPKADRREQLLDTAMNIVREQGSDALTLGYLAERAGVSKPIAYEHFGTRAGLLIALYRQIDERQCAIQAQAFERAPKRLGDVARLIGESYMSCFRTAGPEYHAIFAALKGDEEMERVQQELLEGYVAFYRGLLAPYAKFDDEELQRRCVAIVGAGDALSREMTHGRIAEADAAATMTAMILGAMRA</sequence>
<dbReference type="InterPro" id="IPR009057">
    <property type="entry name" value="Homeodomain-like_sf"/>
</dbReference>
<dbReference type="PRINTS" id="PR00455">
    <property type="entry name" value="HTHTETR"/>
</dbReference>
<dbReference type="PANTHER" id="PTHR30055">
    <property type="entry name" value="HTH-TYPE TRANSCRIPTIONAL REGULATOR RUTR"/>
    <property type="match status" value="1"/>
</dbReference>
<dbReference type="EMBL" id="JBANDL010000002">
    <property type="protein sequence ID" value="MEI2457143.1"/>
    <property type="molecule type" value="Genomic_DNA"/>
</dbReference>
<dbReference type="GO" id="GO:0000976">
    <property type="term" value="F:transcription cis-regulatory region binding"/>
    <property type="evidence" value="ECO:0007669"/>
    <property type="project" value="TreeGrafter"/>
</dbReference>
<dbReference type="InterPro" id="IPR001647">
    <property type="entry name" value="HTH_TetR"/>
</dbReference>
<name>A0AAU8MY15_9GAMM</name>
<dbReference type="AlphaFoldDB" id="A0AAU8MY15"/>
<dbReference type="SUPFAM" id="SSF46689">
    <property type="entry name" value="Homeodomain-like"/>
    <property type="match status" value="1"/>
</dbReference>
<dbReference type="PROSITE" id="PS50977">
    <property type="entry name" value="HTH_TETR_2"/>
    <property type="match status" value="1"/>
</dbReference>
<dbReference type="PANTHER" id="PTHR30055:SF223">
    <property type="entry name" value="HTH-TYPE TRANSCRIPTIONAL REGULATOR UIDR"/>
    <property type="match status" value="1"/>
</dbReference>
<keyword evidence="6" id="KW-1185">Reference proteome</keyword>
<evidence type="ECO:0000256" key="2">
    <source>
        <dbReference type="PROSITE-ProRule" id="PRU00335"/>
    </source>
</evidence>
<protein>
    <submittedName>
        <fullName evidence="5">TetR/AcrR family transcriptional regulator</fullName>
    </submittedName>
</protein>
<evidence type="ECO:0000313" key="5">
    <source>
        <dbReference type="EMBL" id="XCO76122.1"/>
    </source>
</evidence>
<evidence type="ECO:0000313" key="4">
    <source>
        <dbReference type="EMBL" id="MEI2457143.1"/>
    </source>
</evidence>
<keyword evidence="1 2" id="KW-0238">DNA-binding</keyword>
<evidence type="ECO:0000256" key="1">
    <source>
        <dbReference type="ARBA" id="ARBA00023125"/>
    </source>
</evidence>
<proteinExistence type="predicted"/>
<dbReference type="Proteomes" id="UP001387215">
    <property type="component" value="Unassembled WGS sequence"/>
</dbReference>
<reference evidence="5" key="2">
    <citation type="submission" date="2024-06" db="EMBL/GenBank/DDBJ databases">
        <authorList>
            <person name="Li S."/>
        </authorList>
    </citation>
    <scope>NUCLEOTIDE SEQUENCE</scope>
    <source>
        <strain evidence="5">SR10</strain>
    </source>
</reference>
<evidence type="ECO:0000259" key="3">
    <source>
        <dbReference type="PROSITE" id="PS50977"/>
    </source>
</evidence>
<feature type="DNA-binding region" description="H-T-H motif" evidence="2">
    <location>
        <begin position="37"/>
        <end position="56"/>
    </location>
</feature>